<sequence>MSLEEKPRNGSGKGLIAAVGAAAVIGAISALDQLSEEKPKPSRPDMTLVKGHEAFKSKEVLGAQIGFLGALKENNEKIEAIRLGKIGIEQLLHQWLDKLDELFIETSEFDKSDTLSIKLSKSDKENAEKRIIGWYYRFKAKNEEYYKDPKEFKDLFDKVINQQISVLRRQLPRKKDTSPMNDAK</sequence>
<name>A0A1F6DGZ5_9BACT</name>
<dbReference type="EMBL" id="MFLD01000010">
    <property type="protein sequence ID" value="OGG60678.1"/>
    <property type="molecule type" value="Genomic_DNA"/>
</dbReference>
<reference evidence="1 2" key="1">
    <citation type="journal article" date="2016" name="Nat. Commun.">
        <title>Thousands of microbial genomes shed light on interconnected biogeochemical processes in an aquifer system.</title>
        <authorList>
            <person name="Anantharaman K."/>
            <person name="Brown C.T."/>
            <person name="Hug L.A."/>
            <person name="Sharon I."/>
            <person name="Castelle C.J."/>
            <person name="Probst A.J."/>
            <person name="Thomas B.C."/>
            <person name="Singh A."/>
            <person name="Wilkins M.J."/>
            <person name="Karaoz U."/>
            <person name="Brodie E.L."/>
            <person name="Williams K.H."/>
            <person name="Hubbard S.S."/>
            <person name="Banfield J.F."/>
        </authorList>
    </citation>
    <scope>NUCLEOTIDE SEQUENCE [LARGE SCALE GENOMIC DNA]</scope>
</reference>
<dbReference type="AlphaFoldDB" id="A0A1F6DGZ5"/>
<gene>
    <name evidence="1" type="ORF">A3C86_03500</name>
</gene>
<proteinExistence type="predicted"/>
<comment type="caution">
    <text evidence="1">The sequence shown here is derived from an EMBL/GenBank/DDBJ whole genome shotgun (WGS) entry which is preliminary data.</text>
</comment>
<organism evidence="1 2">
    <name type="scientific">Candidatus Kaiserbacteria bacterium RIFCSPHIGHO2_02_FULL_49_16</name>
    <dbReference type="NCBI Taxonomy" id="1798490"/>
    <lineage>
        <taxon>Bacteria</taxon>
        <taxon>Candidatus Kaiseribacteriota</taxon>
    </lineage>
</organism>
<protein>
    <submittedName>
        <fullName evidence="1">Uncharacterized protein</fullName>
    </submittedName>
</protein>
<dbReference type="Proteomes" id="UP000178042">
    <property type="component" value="Unassembled WGS sequence"/>
</dbReference>
<evidence type="ECO:0000313" key="2">
    <source>
        <dbReference type="Proteomes" id="UP000178042"/>
    </source>
</evidence>
<evidence type="ECO:0000313" key="1">
    <source>
        <dbReference type="EMBL" id="OGG60678.1"/>
    </source>
</evidence>
<accession>A0A1F6DGZ5</accession>